<feature type="transmembrane region" description="Helical" evidence="1">
    <location>
        <begin position="48"/>
        <end position="67"/>
    </location>
</feature>
<feature type="transmembrane region" description="Helical" evidence="1">
    <location>
        <begin position="12"/>
        <end position="36"/>
    </location>
</feature>
<keyword evidence="1" id="KW-0472">Membrane</keyword>
<reference evidence="2 3" key="1">
    <citation type="submission" date="2020-01" db="EMBL/GenBank/DDBJ databases">
        <title>Genome sequence of Arachis hypogaea, cultivar Shitouqi.</title>
        <authorList>
            <person name="Zhuang W."/>
            <person name="Chen H."/>
            <person name="Varshney R."/>
            <person name="Wang D."/>
            <person name="Ming R."/>
        </authorList>
    </citation>
    <scope>NUCLEOTIDE SEQUENCE [LARGE SCALE GENOMIC DNA]</scope>
    <source>
        <tissue evidence="2">Young leaf</tissue>
    </source>
</reference>
<evidence type="ECO:0008006" key="4">
    <source>
        <dbReference type="Google" id="ProtNLM"/>
    </source>
</evidence>
<gene>
    <name evidence="2" type="ORF">DS421_19g643660</name>
</gene>
<dbReference type="Gramene" id="arahy.Tifrunner.gnm2.ann2.Ah19g104200.1">
    <property type="protein sequence ID" value="arahy.Tifrunner.gnm2.ann2.Ah19g104200.1-CDS-1"/>
    <property type="gene ID" value="arahy.Tifrunner.gnm2.ann2.Ah19g104200"/>
</dbReference>
<protein>
    <recommendedName>
        <fullName evidence="4">Transmembrane protein</fullName>
    </recommendedName>
</protein>
<name>A0A6B9V6V7_ARAHY</name>
<keyword evidence="1" id="KW-1133">Transmembrane helix</keyword>
<evidence type="ECO:0000313" key="3">
    <source>
        <dbReference type="Proteomes" id="UP000464620"/>
    </source>
</evidence>
<sequence>MKMEKGPSPLVPSLLLLSLGLIIYWSSVMSILDMLLSLYQFASEVEKSFMACILVLLVLLFYVLMHFPSLFPFIGKYYSSSYYYYGINRQVSMSSSNDYDGFEFGFGTFLLVLLFILMYYLI</sequence>
<keyword evidence="1" id="KW-0812">Transmembrane</keyword>
<evidence type="ECO:0000313" key="2">
    <source>
        <dbReference type="EMBL" id="QHN76411.1"/>
    </source>
</evidence>
<proteinExistence type="predicted"/>
<dbReference type="Proteomes" id="UP000464620">
    <property type="component" value="Chromosome B09"/>
</dbReference>
<accession>A0A6B9V6V7</accession>
<organism evidence="2 3">
    <name type="scientific">Arachis hypogaea</name>
    <name type="common">Peanut</name>
    <dbReference type="NCBI Taxonomy" id="3818"/>
    <lineage>
        <taxon>Eukaryota</taxon>
        <taxon>Viridiplantae</taxon>
        <taxon>Streptophyta</taxon>
        <taxon>Embryophyta</taxon>
        <taxon>Tracheophyta</taxon>
        <taxon>Spermatophyta</taxon>
        <taxon>Magnoliopsida</taxon>
        <taxon>eudicotyledons</taxon>
        <taxon>Gunneridae</taxon>
        <taxon>Pentapetalae</taxon>
        <taxon>rosids</taxon>
        <taxon>fabids</taxon>
        <taxon>Fabales</taxon>
        <taxon>Fabaceae</taxon>
        <taxon>Papilionoideae</taxon>
        <taxon>50 kb inversion clade</taxon>
        <taxon>dalbergioids sensu lato</taxon>
        <taxon>Dalbergieae</taxon>
        <taxon>Pterocarpus clade</taxon>
        <taxon>Arachis</taxon>
    </lineage>
</organism>
<dbReference type="EMBL" id="CP031001">
    <property type="protein sequence ID" value="QHN76411.1"/>
    <property type="molecule type" value="Genomic_DNA"/>
</dbReference>
<evidence type="ECO:0000256" key="1">
    <source>
        <dbReference type="SAM" id="Phobius"/>
    </source>
</evidence>
<dbReference type="AlphaFoldDB" id="A0A6B9V6V7"/>
<feature type="transmembrane region" description="Helical" evidence="1">
    <location>
        <begin position="102"/>
        <end position="121"/>
    </location>
</feature>